<dbReference type="PANTHER" id="PTHR30055">
    <property type="entry name" value="HTH-TYPE TRANSCRIPTIONAL REGULATOR RUTR"/>
    <property type="match status" value="1"/>
</dbReference>
<dbReference type="Pfam" id="PF02909">
    <property type="entry name" value="TetR_C_1"/>
    <property type="match status" value="1"/>
</dbReference>
<evidence type="ECO:0000313" key="8">
    <source>
        <dbReference type="Proteomes" id="UP000094094"/>
    </source>
</evidence>
<evidence type="ECO:0000256" key="4">
    <source>
        <dbReference type="PROSITE-ProRule" id="PRU00335"/>
    </source>
</evidence>
<feature type="region of interest" description="Disordered" evidence="5">
    <location>
        <begin position="1"/>
        <end position="23"/>
    </location>
</feature>
<evidence type="ECO:0000313" key="7">
    <source>
        <dbReference type="EMBL" id="AOP48797.1"/>
    </source>
</evidence>
<dbReference type="AlphaFoldDB" id="A0A1D7VPZ9"/>
<keyword evidence="1" id="KW-0805">Transcription regulation</keyword>
<gene>
    <name evidence="7" type="ORF">SL103_23395</name>
</gene>
<dbReference type="InterPro" id="IPR001647">
    <property type="entry name" value="HTH_TetR"/>
</dbReference>
<keyword evidence="2 4" id="KW-0238">DNA-binding</keyword>
<feature type="DNA-binding region" description="H-T-H motif" evidence="4">
    <location>
        <begin position="45"/>
        <end position="64"/>
    </location>
</feature>
<dbReference type="SUPFAM" id="SSF46689">
    <property type="entry name" value="Homeodomain-like"/>
    <property type="match status" value="1"/>
</dbReference>
<evidence type="ECO:0000259" key="6">
    <source>
        <dbReference type="PROSITE" id="PS50977"/>
    </source>
</evidence>
<dbReference type="OrthoDB" id="2570341at2"/>
<dbReference type="GO" id="GO:0000976">
    <property type="term" value="F:transcription cis-regulatory region binding"/>
    <property type="evidence" value="ECO:0007669"/>
    <property type="project" value="TreeGrafter"/>
</dbReference>
<dbReference type="GO" id="GO:0003700">
    <property type="term" value="F:DNA-binding transcription factor activity"/>
    <property type="evidence" value="ECO:0007669"/>
    <property type="project" value="TreeGrafter"/>
</dbReference>
<dbReference type="SUPFAM" id="SSF48498">
    <property type="entry name" value="Tetracyclin repressor-like, C-terminal domain"/>
    <property type="match status" value="1"/>
</dbReference>
<sequence>MAEEPVLVWDRPDRGARGPAPGRSRAQLARAAIRLADAGGLAAVSVRQVAGELGTGPASLYRYIAGRDDLLDLMTDAVTGEIDLTVAPTGDPVGDLVALSLRSREVHLRHPWLVEVPSEALRLGPRGLDHLEYALGALAPLALPGRSKLEAIAALSALVTMLCRAELQSHRSPTARQAAQAAYLGAAAGAGEHPLLTEALAGREATPPGDDAAAVFERVVHRALTGLLAPGPGTP</sequence>
<dbReference type="KEGG" id="slc:SL103_23395"/>
<evidence type="ECO:0000256" key="2">
    <source>
        <dbReference type="ARBA" id="ARBA00023125"/>
    </source>
</evidence>
<dbReference type="Gene3D" id="1.10.357.10">
    <property type="entry name" value="Tetracycline Repressor, domain 2"/>
    <property type="match status" value="1"/>
</dbReference>
<dbReference type="InterPro" id="IPR009057">
    <property type="entry name" value="Homeodomain-like_sf"/>
</dbReference>
<organism evidence="7 8">
    <name type="scientific">Streptomyces lydicus</name>
    <dbReference type="NCBI Taxonomy" id="47763"/>
    <lineage>
        <taxon>Bacteria</taxon>
        <taxon>Bacillati</taxon>
        <taxon>Actinomycetota</taxon>
        <taxon>Actinomycetes</taxon>
        <taxon>Kitasatosporales</taxon>
        <taxon>Streptomycetaceae</taxon>
        <taxon>Streptomyces</taxon>
    </lineage>
</organism>
<feature type="domain" description="HTH tetR-type" evidence="6">
    <location>
        <begin position="22"/>
        <end position="82"/>
    </location>
</feature>
<dbReference type="Proteomes" id="UP000094094">
    <property type="component" value="Chromosome"/>
</dbReference>
<proteinExistence type="predicted"/>
<dbReference type="RefSeq" id="WP_069570916.1">
    <property type="nucleotide sequence ID" value="NZ_CP017157.1"/>
</dbReference>
<keyword evidence="8" id="KW-1185">Reference proteome</keyword>
<dbReference type="InterPro" id="IPR050109">
    <property type="entry name" value="HTH-type_TetR-like_transc_reg"/>
</dbReference>
<reference evidence="7 8" key="1">
    <citation type="submission" date="2016-09" db="EMBL/GenBank/DDBJ databases">
        <title>Complete genome sequencing of Streptomyces lydicus 103 and metabolic pathways analysis of antibiotic biosynthesis.</title>
        <authorList>
            <person name="Jia N."/>
            <person name="Ding M.-Z."/>
            <person name="Gao F."/>
            <person name="Yuan Y.-J."/>
        </authorList>
    </citation>
    <scope>NUCLEOTIDE SEQUENCE [LARGE SCALE GENOMIC DNA]</scope>
    <source>
        <strain evidence="7 8">103</strain>
    </source>
</reference>
<protein>
    <submittedName>
        <fullName evidence="7">Regulator</fullName>
    </submittedName>
</protein>
<dbReference type="Pfam" id="PF00440">
    <property type="entry name" value="TetR_N"/>
    <property type="match status" value="1"/>
</dbReference>
<evidence type="ECO:0000256" key="1">
    <source>
        <dbReference type="ARBA" id="ARBA00023015"/>
    </source>
</evidence>
<dbReference type="PANTHER" id="PTHR30055:SF151">
    <property type="entry name" value="TRANSCRIPTIONAL REGULATORY PROTEIN"/>
    <property type="match status" value="1"/>
</dbReference>
<dbReference type="EMBL" id="CP017157">
    <property type="protein sequence ID" value="AOP48797.1"/>
    <property type="molecule type" value="Genomic_DNA"/>
</dbReference>
<dbReference type="PROSITE" id="PS50977">
    <property type="entry name" value="HTH_TETR_2"/>
    <property type="match status" value="1"/>
</dbReference>
<evidence type="ECO:0000256" key="5">
    <source>
        <dbReference type="SAM" id="MobiDB-lite"/>
    </source>
</evidence>
<dbReference type="GO" id="GO:0045892">
    <property type="term" value="P:negative regulation of DNA-templated transcription"/>
    <property type="evidence" value="ECO:0007669"/>
    <property type="project" value="InterPro"/>
</dbReference>
<name>A0A1D7VPZ9_9ACTN</name>
<dbReference type="InterPro" id="IPR036271">
    <property type="entry name" value="Tet_transcr_reg_TetR-rel_C_sf"/>
</dbReference>
<evidence type="ECO:0000256" key="3">
    <source>
        <dbReference type="ARBA" id="ARBA00023163"/>
    </source>
</evidence>
<dbReference type="InterPro" id="IPR004111">
    <property type="entry name" value="Repressor_TetR_C"/>
</dbReference>
<keyword evidence="3" id="KW-0804">Transcription</keyword>
<dbReference type="Gene3D" id="1.10.10.60">
    <property type="entry name" value="Homeodomain-like"/>
    <property type="match status" value="1"/>
</dbReference>
<accession>A0A1D7VPZ9</accession>